<accession>A0A7K1Y0T5</accession>
<evidence type="ECO:0000259" key="2">
    <source>
        <dbReference type="Pfam" id="PF13439"/>
    </source>
</evidence>
<dbReference type="Proteomes" id="UP000451233">
    <property type="component" value="Unassembled WGS sequence"/>
</dbReference>
<feature type="domain" description="Glycosyltransferase subfamily 4-like N-terminal" evidence="2">
    <location>
        <begin position="14"/>
        <end position="175"/>
    </location>
</feature>
<reference evidence="3 4" key="1">
    <citation type="submission" date="2019-11" db="EMBL/GenBank/DDBJ databases">
        <title>Pedobacter sp. HMF7056 Genome sequencing and assembly.</title>
        <authorList>
            <person name="Kang H."/>
            <person name="Kim H."/>
            <person name="Joh K."/>
        </authorList>
    </citation>
    <scope>NUCLEOTIDE SEQUENCE [LARGE SCALE GENOMIC DNA]</scope>
    <source>
        <strain evidence="3 4">HMF7056</strain>
    </source>
</reference>
<dbReference type="Pfam" id="PF13439">
    <property type="entry name" value="Glyco_transf_4"/>
    <property type="match status" value="1"/>
</dbReference>
<dbReference type="Gene3D" id="3.40.50.2000">
    <property type="entry name" value="Glycogen Phosphorylase B"/>
    <property type="match status" value="2"/>
</dbReference>
<protein>
    <submittedName>
        <fullName evidence="3">Glycosyltransferase</fullName>
    </submittedName>
</protein>
<dbReference type="EMBL" id="WVHS01000003">
    <property type="protein sequence ID" value="MXV16698.1"/>
    <property type="molecule type" value="Genomic_DNA"/>
</dbReference>
<evidence type="ECO:0000313" key="3">
    <source>
        <dbReference type="EMBL" id="MXV16698.1"/>
    </source>
</evidence>
<sequence length="365" mass="41564">MTRKKILHITQATGGVKTYTAHILAYADPHAFEFVVIAPQDGSFQQFCAERAITYYPLNLERDTNVFTNLSLLARIVGIIKKEKPDIIHTHSAKGGFLGRLAARFTSSKVIYTPHAFSYLPFSGIKRTIFFLLELSVKKYTTMLLAISYSEANRAIYELGYKKENVRIILNAIPPAAGNLVRSYSSCTEIRMIGRLTHQKNHFLFLEIASFLSKKYAWLRFAILGAGIHDHQEKDIREYLREHKLEDRVRIEAWGDPLTSKRFLTETDIFVTTSVFEGLPFSLLEAMASGIPCVVSKVDGNTDVIQNNENGFACLSREEFCTKIELLIHDCELRETIGQAGYQYVKTVHNLETNLKQLEAIYYEM</sequence>
<dbReference type="InterPro" id="IPR050194">
    <property type="entry name" value="Glycosyltransferase_grp1"/>
</dbReference>
<dbReference type="Pfam" id="PF00534">
    <property type="entry name" value="Glycos_transf_1"/>
    <property type="match status" value="1"/>
</dbReference>
<dbReference type="InterPro" id="IPR001296">
    <property type="entry name" value="Glyco_trans_1"/>
</dbReference>
<keyword evidence="4" id="KW-1185">Reference proteome</keyword>
<dbReference type="RefSeq" id="WP_160907674.1">
    <property type="nucleotide sequence ID" value="NZ_WVHS01000003.1"/>
</dbReference>
<evidence type="ECO:0000259" key="1">
    <source>
        <dbReference type="Pfam" id="PF00534"/>
    </source>
</evidence>
<dbReference type="SUPFAM" id="SSF53756">
    <property type="entry name" value="UDP-Glycosyltransferase/glycogen phosphorylase"/>
    <property type="match status" value="1"/>
</dbReference>
<keyword evidence="3" id="KW-0808">Transferase</keyword>
<evidence type="ECO:0000313" key="4">
    <source>
        <dbReference type="Proteomes" id="UP000451233"/>
    </source>
</evidence>
<dbReference type="PANTHER" id="PTHR45947:SF3">
    <property type="entry name" value="SULFOQUINOVOSYL TRANSFERASE SQD2"/>
    <property type="match status" value="1"/>
</dbReference>
<dbReference type="PANTHER" id="PTHR45947">
    <property type="entry name" value="SULFOQUINOVOSYL TRANSFERASE SQD2"/>
    <property type="match status" value="1"/>
</dbReference>
<name>A0A7K1Y0T5_9SPHI</name>
<comment type="caution">
    <text evidence="3">The sequence shown here is derived from an EMBL/GenBank/DDBJ whole genome shotgun (WGS) entry which is preliminary data.</text>
</comment>
<organism evidence="3 4">
    <name type="scientific">Hufsiella ginkgonis</name>
    <dbReference type="NCBI Taxonomy" id="2695274"/>
    <lineage>
        <taxon>Bacteria</taxon>
        <taxon>Pseudomonadati</taxon>
        <taxon>Bacteroidota</taxon>
        <taxon>Sphingobacteriia</taxon>
        <taxon>Sphingobacteriales</taxon>
        <taxon>Sphingobacteriaceae</taxon>
        <taxon>Hufsiella</taxon>
    </lineage>
</organism>
<dbReference type="InterPro" id="IPR028098">
    <property type="entry name" value="Glyco_trans_4-like_N"/>
</dbReference>
<dbReference type="GO" id="GO:0016758">
    <property type="term" value="F:hexosyltransferase activity"/>
    <property type="evidence" value="ECO:0007669"/>
    <property type="project" value="TreeGrafter"/>
</dbReference>
<dbReference type="AlphaFoldDB" id="A0A7K1Y0T5"/>
<proteinExistence type="predicted"/>
<feature type="domain" description="Glycosyl transferase family 1" evidence="1">
    <location>
        <begin position="190"/>
        <end position="343"/>
    </location>
</feature>
<gene>
    <name evidence="3" type="ORF">GS398_15460</name>
</gene>